<evidence type="ECO:0000313" key="1">
    <source>
        <dbReference type="EMBL" id="RSM38855.1"/>
    </source>
</evidence>
<reference evidence="1 2" key="1">
    <citation type="submission" date="2018-05" db="EMBL/GenBank/DDBJ databases">
        <title>Evolution of GPA BGCs.</title>
        <authorList>
            <person name="Waglechner N."/>
            <person name="Wright G.D."/>
        </authorList>
    </citation>
    <scope>NUCLEOTIDE SEQUENCE [LARGE SCALE GENOMIC DNA]</scope>
    <source>
        <strain evidence="1 2">DSM 5908</strain>
    </source>
</reference>
<accession>A0A428W6W7</accession>
<comment type="caution">
    <text evidence="1">The sequence shown here is derived from an EMBL/GenBank/DDBJ whole genome shotgun (WGS) entry which is preliminary data.</text>
</comment>
<dbReference type="AlphaFoldDB" id="A0A428W6W7"/>
<proteinExistence type="predicted"/>
<name>A0A428W6W7_AMYBA</name>
<dbReference type="Proteomes" id="UP000286716">
    <property type="component" value="Unassembled WGS sequence"/>
</dbReference>
<dbReference type="OrthoDB" id="3481464at2"/>
<evidence type="ECO:0000313" key="2">
    <source>
        <dbReference type="Proteomes" id="UP000286716"/>
    </source>
</evidence>
<protein>
    <submittedName>
        <fullName evidence="1">DUF1508 domain-containing protein</fullName>
    </submittedName>
</protein>
<dbReference type="EMBL" id="QHHU01000054">
    <property type="protein sequence ID" value="RSM38855.1"/>
    <property type="molecule type" value="Genomic_DNA"/>
</dbReference>
<dbReference type="RefSeq" id="WP_051183816.1">
    <property type="nucleotide sequence ID" value="NZ_QHHU01000054.1"/>
</dbReference>
<organism evidence="1 2">
    <name type="scientific">Amycolatopsis balhimycina DSM 5908</name>
    <dbReference type="NCBI Taxonomy" id="1081091"/>
    <lineage>
        <taxon>Bacteria</taxon>
        <taxon>Bacillati</taxon>
        <taxon>Actinomycetota</taxon>
        <taxon>Actinomycetes</taxon>
        <taxon>Pseudonocardiales</taxon>
        <taxon>Pseudonocardiaceae</taxon>
        <taxon>Amycolatopsis</taxon>
    </lineage>
</organism>
<dbReference type="Gene3D" id="2.30.29.80">
    <property type="match status" value="1"/>
</dbReference>
<sequence>MTRGKTAGRPRTGPRFQLVLTGQRTLRWRLLGGNNVSLGAGVAECPGTPECLTAITLLKTRLDVVSADFRHVSGGRWRWLLRWDGDPVAEATHAYGRRIEAQRGLDRFRVAAGTAGVEDIETVVDWRQKYRRNADGDSTPDYRP</sequence>
<keyword evidence="2" id="KW-1185">Reference proteome</keyword>
<gene>
    <name evidence="1" type="ORF">DMA12_31800</name>
</gene>